<protein>
    <submittedName>
        <fullName evidence="2">Uncharacterized protein</fullName>
    </submittedName>
</protein>
<gene>
    <name evidence="2" type="ORF">TM448A00289_0021</name>
    <name evidence="3" type="ORF">TM448B00173_0038</name>
</gene>
<keyword evidence="1" id="KW-0472">Membrane</keyword>
<reference evidence="2" key="1">
    <citation type="submission" date="2020-03" db="EMBL/GenBank/DDBJ databases">
        <title>The deep terrestrial virosphere.</title>
        <authorList>
            <person name="Holmfeldt K."/>
            <person name="Nilsson E."/>
            <person name="Simone D."/>
            <person name="Lopez-Fernandez M."/>
            <person name="Wu X."/>
            <person name="de Brujin I."/>
            <person name="Lundin D."/>
            <person name="Andersson A."/>
            <person name="Bertilsson S."/>
            <person name="Dopson M."/>
        </authorList>
    </citation>
    <scope>NUCLEOTIDE SEQUENCE</scope>
    <source>
        <strain evidence="2">TM448A00289</strain>
        <strain evidence="3">TM448B00173</strain>
    </source>
</reference>
<dbReference type="AlphaFoldDB" id="A0A6H1ZEH4"/>
<name>A0A6H1ZEH4_9ZZZZ</name>
<evidence type="ECO:0000313" key="2">
    <source>
        <dbReference type="EMBL" id="QJA45954.1"/>
    </source>
</evidence>
<proteinExistence type="predicted"/>
<evidence type="ECO:0000256" key="1">
    <source>
        <dbReference type="SAM" id="Phobius"/>
    </source>
</evidence>
<keyword evidence="1" id="KW-1133">Transmembrane helix</keyword>
<keyword evidence="1" id="KW-0812">Transmembrane</keyword>
<feature type="transmembrane region" description="Helical" evidence="1">
    <location>
        <begin position="50"/>
        <end position="71"/>
    </location>
</feature>
<organism evidence="2">
    <name type="scientific">viral metagenome</name>
    <dbReference type="NCBI Taxonomy" id="1070528"/>
    <lineage>
        <taxon>unclassified sequences</taxon>
        <taxon>metagenomes</taxon>
        <taxon>organismal metagenomes</taxon>
    </lineage>
</organism>
<accession>A0A6H1ZEH4</accession>
<evidence type="ECO:0000313" key="3">
    <source>
        <dbReference type="EMBL" id="QJH94068.1"/>
    </source>
</evidence>
<sequence length="72" mass="8220">MIINGKEYPNCNLCYDPDTINWPARSRVEMLSYRPPEILTPEIPRRYGDMAAAVFCGLAAAGLAITWIWFVR</sequence>
<dbReference type="EMBL" id="MT144595">
    <property type="protein sequence ID" value="QJH94068.1"/>
    <property type="molecule type" value="Genomic_DNA"/>
</dbReference>
<dbReference type="EMBL" id="MT144000">
    <property type="protein sequence ID" value="QJA45954.1"/>
    <property type="molecule type" value="Genomic_DNA"/>
</dbReference>